<sequence length="614" mass="68677">MALETTHPPHINDLPAEVLLNVFCRLSPVDLRDVLLVCRRWNSVVLDKAAWSRAFDNRFRTGDVFASVTGSRLWVREYFGRVALLRVWAKAKSVARLYMLINGEYGLMDRVSTDFLHDRLLKFSHAHGTVSLCTLTLGKNQMYIPENHQFASTLAFDVNWNYLCVGTTHGEVYLKNLIIAVSSDFNRLSLTRLAAGSEPVVGLKINPQCDRHREWPDVVLVTQSGNVQFVTLGGKRVAQLHLHLSPFLVDTDFATSVVVVTDTNVFVIDFASKLVVHSFPHGWVLDAAPAACSVDLFGLDVVLGHETEFKVFHILGDAHTVAEGRLSLGTTILDGTLQDSDRPRDKEVAGGDGRLYALTLSDGSVGVFELRQARSPIAFKTWIMPFADDRTPQNIHVYTKVALNSSVIAIGALADWIHFYDAHSGHYLREGAKVSRKLTRNGMVPILYIRFAPDSASGVVVSGNVVQYFRYGDEALELRRRNAPQALDMSNKRAIKEHIKTQLEEYDELEQSRLDAEIRVDKFNGTAFDSEQEELRVALALSASTMDAQDEELERALALLREEVELSEQVEDWTGEWGSGVSEPSLQMGSSRTLKHAETEDEILQRVLRLSMLD</sequence>
<protein>
    <recommendedName>
        <fullName evidence="2">F-box domain-containing protein</fullName>
    </recommendedName>
</protein>
<dbReference type="InterPro" id="IPR036322">
    <property type="entry name" value="WD40_repeat_dom_sf"/>
</dbReference>
<evidence type="ECO:0000313" key="4">
    <source>
        <dbReference type="Proteomes" id="UP000268321"/>
    </source>
</evidence>
<dbReference type="InterPro" id="IPR001810">
    <property type="entry name" value="F-box_dom"/>
</dbReference>
<name>A0A4P9ZH30_9ASCO</name>
<reference evidence="4" key="1">
    <citation type="journal article" date="2018" name="Nat. Microbiol.">
        <title>Leveraging single-cell genomics to expand the fungal tree of life.</title>
        <authorList>
            <person name="Ahrendt S.R."/>
            <person name="Quandt C.A."/>
            <person name="Ciobanu D."/>
            <person name="Clum A."/>
            <person name="Salamov A."/>
            <person name="Andreopoulos B."/>
            <person name="Cheng J.F."/>
            <person name="Woyke T."/>
            <person name="Pelin A."/>
            <person name="Henrissat B."/>
            <person name="Reynolds N.K."/>
            <person name="Benny G.L."/>
            <person name="Smith M.E."/>
            <person name="James T.Y."/>
            <person name="Grigoriev I.V."/>
        </authorList>
    </citation>
    <scope>NUCLEOTIDE SEQUENCE [LARGE SCALE GENOMIC DNA]</scope>
    <source>
        <strain evidence="4">Baker2002</strain>
    </source>
</reference>
<dbReference type="SUPFAM" id="SSF81383">
    <property type="entry name" value="F-box domain"/>
    <property type="match status" value="1"/>
</dbReference>
<feature type="domain" description="F-box" evidence="2">
    <location>
        <begin position="8"/>
        <end position="54"/>
    </location>
</feature>
<proteinExistence type="predicted"/>
<dbReference type="Gene3D" id="1.20.1280.50">
    <property type="match status" value="1"/>
</dbReference>
<dbReference type="Proteomes" id="UP000268321">
    <property type="component" value="Unassembled WGS sequence"/>
</dbReference>
<dbReference type="SUPFAM" id="SSF50978">
    <property type="entry name" value="WD40 repeat-like"/>
    <property type="match status" value="1"/>
</dbReference>
<dbReference type="InterPro" id="IPR003903">
    <property type="entry name" value="UIM_dom"/>
</dbReference>
<gene>
    <name evidence="3" type="ORF">METBISCDRAFT_25673</name>
</gene>
<feature type="coiled-coil region" evidence="1">
    <location>
        <begin position="543"/>
        <end position="570"/>
    </location>
</feature>
<dbReference type="Pfam" id="PF12937">
    <property type="entry name" value="F-box-like"/>
    <property type="match status" value="1"/>
</dbReference>
<dbReference type="PROSITE" id="PS50330">
    <property type="entry name" value="UIM"/>
    <property type="match status" value="1"/>
</dbReference>
<evidence type="ECO:0000259" key="2">
    <source>
        <dbReference type="PROSITE" id="PS50181"/>
    </source>
</evidence>
<keyword evidence="1" id="KW-0175">Coiled coil</keyword>
<dbReference type="SMART" id="SM00256">
    <property type="entry name" value="FBOX"/>
    <property type="match status" value="1"/>
</dbReference>
<keyword evidence="4" id="KW-1185">Reference proteome</keyword>
<dbReference type="PROSITE" id="PS50181">
    <property type="entry name" value="FBOX"/>
    <property type="match status" value="1"/>
</dbReference>
<dbReference type="AlphaFoldDB" id="A0A4P9ZH30"/>
<organism evidence="3 4">
    <name type="scientific">Metschnikowia bicuspidata</name>
    <dbReference type="NCBI Taxonomy" id="27322"/>
    <lineage>
        <taxon>Eukaryota</taxon>
        <taxon>Fungi</taxon>
        <taxon>Dikarya</taxon>
        <taxon>Ascomycota</taxon>
        <taxon>Saccharomycotina</taxon>
        <taxon>Pichiomycetes</taxon>
        <taxon>Metschnikowiaceae</taxon>
        <taxon>Metschnikowia</taxon>
    </lineage>
</organism>
<accession>A0A4P9ZH30</accession>
<evidence type="ECO:0000256" key="1">
    <source>
        <dbReference type="SAM" id="Coils"/>
    </source>
</evidence>
<dbReference type="InterPro" id="IPR036047">
    <property type="entry name" value="F-box-like_dom_sf"/>
</dbReference>
<dbReference type="OrthoDB" id="2095648at2759"/>
<dbReference type="EMBL" id="ML004431">
    <property type="protein sequence ID" value="RKP32436.1"/>
    <property type="molecule type" value="Genomic_DNA"/>
</dbReference>
<feature type="coiled-coil region" evidence="1">
    <location>
        <begin position="492"/>
        <end position="519"/>
    </location>
</feature>
<evidence type="ECO:0000313" key="3">
    <source>
        <dbReference type="EMBL" id="RKP32436.1"/>
    </source>
</evidence>